<keyword evidence="2" id="KW-1185">Reference proteome</keyword>
<protein>
    <submittedName>
        <fullName evidence="1">Uncharacterized protein</fullName>
    </submittedName>
</protein>
<dbReference type="Proteomes" id="UP000231823">
    <property type="component" value="Chromosome"/>
</dbReference>
<name>A0A2K8SE58_9MOLU</name>
<dbReference type="EMBL" id="CP025057">
    <property type="protein sequence ID" value="AUB31747.1"/>
    <property type="molecule type" value="Genomic_DNA"/>
</dbReference>
<evidence type="ECO:0000313" key="1">
    <source>
        <dbReference type="EMBL" id="AUB31747.1"/>
    </source>
</evidence>
<sequence length="100" mass="12058">MIIIAKIVQIDTWKNYLLKIDKAELVERVKNFMVHVASFESERENEILEEIKLFILENVTINVNYQIWMSKEYLMYKTTNLIDNIKKNSILLTYVNYFSF</sequence>
<accession>A0A2K8SE58</accession>
<reference evidence="1 2" key="1">
    <citation type="submission" date="2017-12" db="EMBL/GenBank/DDBJ databases">
        <title>Complete genome sequence of Spiroplasma floricola 23-6 (ATCC 29989).</title>
        <authorList>
            <person name="Tsai Y.-M."/>
            <person name="Wu P.-S."/>
            <person name="Lo W.-S."/>
            <person name="Kuo C.-H."/>
        </authorList>
    </citation>
    <scope>NUCLEOTIDE SEQUENCE [LARGE SCALE GENOMIC DNA]</scope>
    <source>
        <strain evidence="1 2">23-6</strain>
    </source>
</reference>
<dbReference type="RefSeq" id="WP_100916722.1">
    <property type="nucleotide sequence ID" value="NZ_CP025057.1"/>
</dbReference>
<proteinExistence type="predicted"/>
<evidence type="ECO:0000313" key="2">
    <source>
        <dbReference type="Proteomes" id="UP000231823"/>
    </source>
</evidence>
<gene>
    <name evidence="1" type="ORF">SFLOR_v1c06990</name>
</gene>
<organism evidence="1 2">
    <name type="scientific">Spiroplasma floricola 23-6</name>
    <dbReference type="NCBI Taxonomy" id="1336749"/>
    <lineage>
        <taxon>Bacteria</taxon>
        <taxon>Bacillati</taxon>
        <taxon>Mycoplasmatota</taxon>
        <taxon>Mollicutes</taxon>
        <taxon>Entomoplasmatales</taxon>
        <taxon>Spiroplasmataceae</taxon>
        <taxon>Spiroplasma</taxon>
    </lineage>
</organism>
<dbReference type="KEGG" id="sfz:SFLOR_v1c06990"/>
<dbReference type="AlphaFoldDB" id="A0A2K8SE58"/>